<name>A0A0G0UDG9_9BACT</name>
<dbReference type="InterPro" id="IPR016796">
    <property type="entry name" value="UCP021774"/>
</dbReference>
<dbReference type="Proteomes" id="UP000034854">
    <property type="component" value="Unassembled WGS sequence"/>
</dbReference>
<comment type="caution">
    <text evidence="2">The sequence shown here is derived from an EMBL/GenBank/DDBJ whole genome shotgun (WGS) entry which is preliminary data.</text>
</comment>
<dbReference type="InterPro" id="IPR035923">
    <property type="entry name" value="TT1751-like_sf"/>
</dbReference>
<dbReference type="PANTHER" id="PTHR38342">
    <property type="entry name" value="SLR5037 PROTEIN"/>
    <property type="match status" value="1"/>
</dbReference>
<dbReference type="InterPro" id="IPR005180">
    <property type="entry name" value="DUF302"/>
</dbReference>
<organism evidence="2 3">
    <name type="scientific">Candidatus Curtissbacteria bacterium GW2011_GWA1_41_11</name>
    <dbReference type="NCBI Taxonomy" id="1618409"/>
    <lineage>
        <taxon>Bacteria</taxon>
        <taxon>Candidatus Curtissiibacteriota</taxon>
    </lineage>
</organism>
<feature type="domain" description="DUF302" evidence="1">
    <location>
        <begin position="35"/>
        <end position="96"/>
    </location>
</feature>
<dbReference type="PIRSF" id="PIRSF021774">
    <property type="entry name" value="UCP021774"/>
    <property type="match status" value="1"/>
</dbReference>
<dbReference type="SUPFAM" id="SSF103247">
    <property type="entry name" value="TT1751-like"/>
    <property type="match status" value="1"/>
</dbReference>
<sequence>MDFDYTVTTEKSFDEAVKAVEKETKNAGFRVLYIHDVTATLQEKGFEIEPFKIVEICNAKSAYTVLKADIKIGLCLPCKINVYRKDGKTYISGMRPVILSQFFPKANLGNLPVEVDEIIRGIIDKSK</sequence>
<accession>A0A0G0UDG9</accession>
<dbReference type="Pfam" id="PF03625">
    <property type="entry name" value="DUF302"/>
    <property type="match status" value="1"/>
</dbReference>
<dbReference type="CDD" id="cd14797">
    <property type="entry name" value="DUF302"/>
    <property type="match status" value="1"/>
</dbReference>
<dbReference type="EMBL" id="LCAG01000008">
    <property type="protein sequence ID" value="KKR86984.1"/>
    <property type="molecule type" value="Genomic_DNA"/>
</dbReference>
<proteinExistence type="predicted"/>
<dbReference type="PANTHER" id="PTHR38342:SF1">
    <property type="entry name" value="SLR5037 PROTEIN"/>
    <property type="match status" value="1"/>
</dbReference>
<evidence type="ECO:0000259" key="1">
    <source>
        <dbReference type="Pfam" id="PF03625"/>
    </source>
</evidence>
<gene>
    <name evidence="2" type="ORF">UU34_C0008G0008</name>
</gene>
<dbReference type="Gene3D" id="3.30.310.70">
    <property type="entry name" value="TT1751-like domain"/>
    <property type="match status" value="1"/>
</dbReference>
<protein>
    <recommendedName>
        <fullName evidence="1">DUF302 domain-containing protein</fullName>
    </recommendedName>
</protein>
<evidence type="ECO:0000313" key="3">
    <source>
        <dbReference type="Proteomes" id="UP000034854"/>
    </source>
</evidence>
<dbReference type="AlphaFoldDB" id="A0A0G0UDG9"/>
<evidence type="ECO:0000313" key="2">
    <source>
        <dbReference type="EMBL" id="KKR86984.1"/>
    </source>
</evidence>
<reference evidence="2 3" key="1">
    <citation type="journal article" date="2015" name="Nature">
        <title>rRNA introns, odd ribosomes, and small enigmatic genomes across a large radiation of phyla.</title>
        <authorList>
            <person name="Brown C.T."/>
            <person name="Hug L.A."/>
            <person name="Thomas B.C."/>
            <person name="Sharon I."/>
            <person name="Castelle C.J."/>
            <person name="Singh A."/>
            <person name="Wilkins M.J."/>
            <person name="Williams K.H."/>
            <person name="Banfield J.F."/>
        </authorList>
    </citation>
    <scope>NUCLEOTIDE SEQUENCE [LARGE SCALE GENOMIC DNA]</scope>
</reference>